<reference evidence="1 2" key="1">
    <citation type="submission" date="2019-07" db="EMBL/GenBank/DDBJ databases">
        <title>Annotation for the trematode Paragonimus westermani.</title>
        <authorList>
            <person name="Choi Y.-J."/>
        </authorList>
    </citation>
    <scope>NUCLEOTIDE SEQUENCE [LARGE SCALE GENOMIC DNA]</scope>
    <source>
        <strain evidence="1">180907_Pwestermani</strain>
    </source>
</reference>
<proteinExistence type="predicted"/>
<dbReference type="OrthoDB" id="6242211at2759"/>
<comment type="caution">
    <text evidence="1">The sequence shown here is derived from an EMBL/GenBank/DDBJ whole genome shotgun (WGS) entry which is preliminary data.</text>
</comment>
<keyword evidence="2" id="KW-1185">Reference proteome</keyword>
<protein>
    <submittedName>
        <fullName evidence="1">Uncharacterized protein</fullName>
    </submittedName>
</protein>
<accession>A0A8T0DM16</accession>
<name>A0A8T0DM16_9TREM</name>
<gene>
    <name evidence="1" type="ORF">P879_09914</name>
</gene>
<dbReference type="Proteomes" id="UP000699462">
    <property type="component" value="Unassembled WGS sequence"/>
</dbReference>
<organism evidence="1 2">
    <name type="scientific">Paragonimus westermani</name>
    <dbReference type="NCBI Taxonomy" id="34504"/>
    <lineage>
        <taxon>Eukaryota</taxon>
        <taxon>Metazoa</taxon>
        <taxon>Spiralia</taxon>
        <taxon>Lophotrochozoa</taxon>
        <taxon>Platyhelminthes</taxon>
        <taxon>Trematoda</taxon>
        <taxon>Digenea</taxon>
        <taxon>Plagiorchiida</taxon>
        <taxon>Troglotremata</taxon>
        <taxon>Troglotrematidae</taxon>
        <taxon>Paragonimus</taxon>
    </lineage>
</organism>
<dbReference type="EMBL" id="JTDF01003497">
    <property type="protein sequence ID" value="KAF8567761.1"/>
    <property type="molecule type" value="Genomic_DNA"/>
</dbReference>
<evidence type="ECO:0000313" key="1">
    <source>
        <dbReference type="EMBL" id="KAF8567761.1"/>
    </source>
</evidence>
<dbReference type="AlphaFoldDB" id="A0A8T0DM16"/>
<sequence>MYRSYSPQITYCLGILSDILTMNDDMNSIVIETIIEDVPILSTLPSDSKSENVGPKFTAGRMTVCSGTVLAVSDVHCLTETASYSCPDLACTGSTEYRITKPTLSGTRKLELATCAYCGTQMTEELHKRSSSETIYFLLLPQPIRGSGKSAGVRGASHVINRAVLCAISGKLIRKLHLGMQVHLIGIPELTVVDDSFQWIFKVQNTEYTSTDILDPWKCALNAVIDKLPSCKLIRKLHLGMQVHLIGIPELTVVDDSFQWIFKVQNTEYASTDILDPWKCALNAVIDKFPSYVHNFEFGIVFTLAYMFLGKFISLTTNSSVCTRRC</sequence>
<evidence type="ECO:0000313" key="2">
    <source>
        <dbReference type="Proteomes" id="UP000699462"/>
    </source>
</evidence>